<proteinExistence type="predicted"/>
<dbReference type="EMBL" id="AP027079">
    <property type="protein sequence ID" value="BDU70584.1"/>
    <property type="molecule type" value="Genomic_DNA"/>
</dbReference>
<sequence>MLHLLYETLQIVAILCFMGFLAWLWAQRARRQMELHQLHLLGRNRLLESFESPRALLDFADTETGRALLGPPAPAPCQAHRPQREGLLLIQTGLVALFSGLGLRSTYYIAMNWRAANLTLNETEAWRRALSLAQWGQIGIWLGSALILGGALAALLAHLGTRPEPKP</sequence>
<feature type="transmembrane region" description="Helical" evidence="1">
    <location>
        <begin position="6"/>
        <end position="26"/>
    </location>
</feature>
<organism evidence="2 3">
    <name type="scientific">Geothrix oryzae</name>
    <dbReference type="NCBI Taxonomy" id="2927975"/>
    <lineage>
        <taxon>Bacteria</taxon>
        <taxon>Pseudomonadati</taxon>
        <taxon>Acidobacteriota</taxon>
        <taxon>Holophagae</taxon>
        <taxon>Holophagales</taxon>
        <taxon>Holophagaceae</taxon>
        <taxon>Geothrix</taxon>
    </lineage>
</organism>
<name>A0ABM8DU62_9BACT</name>
<keyword evidence="1" id="KW-0812">Transmembrane</keyword>
<keyword evidence="1" id="KW-0472">Membrane</keyword>
<reference evidence="3" key="1">
    <citation type="journal article" date="2023" name="Int. J. Syst. Evol. Microbiol.">
        <title>Mesoterricola silvestris gen. nov., sp. nov., Mesoterricola sediminis sp. nov., Geothrix oryzae sp. nov., Geothrix edaphica sp. nov., Geothrix rubra sp. nov., and Geothrix limicola sp. nov., six novel members of Acidobacteriota isolated from soils.</title>
        <authorList>
            <person name="Itoh H."/>
            <person name="Sugisawa Y."/>
            <person name="Mise K."/>
            <person name="Xu Z."/>
            <person name="Kuniyasu M."/>
            <person name="Ushijima N."/>
            <person name="Kawano K."/>
            <person name="Kobayashi E."/>
            <person name="Shiratori Y."/>
            <person name="Masuda Y."/>
            <person name="Senoo K."/>
        </authorList>
    </citation>
    <scope>NUCLEOTIDE SEQUENCE [LARGE SCALE GENOMIC DNA]</scope>
    <source>
        <strain evidence="3">Red222</strain>
    </source>
</reference>
<keyword evidence="3" id="KW-1185">Reference proteome</keyword>
<evidence type="ECO:0000313" key="3">
    <source>
        <dbReference type="Proteomes" id="UP001242010"/>
    </source>
</evidence>
<feature type="transmembrane region" description="Helical" evidence="1">
    <location>
        <begin position="138"/>
        <end position="159"/>
    </location>
</feature>
<feature type="transmembrane region" description="Helical" evidence="1">
    <location>
        <begin position="88"/>
        <end position="110"/>
    </location>
</feature>
<keyword evidence="1" id="KW-1133">Transmembrane helix</keyword>
<protein>
    <submittedName>
        <fullName evidence="2">Uncharacterized protein</fullName>
    </submittedName>
</protein>
<evidence type="ECO:0000313" key="2">
    <source>
        <dbReference type="EMBL" id="BDU70584.1"/>
    </source>
</evidence>
<evidence type="ECO:0000256" key="1">
    <source>
        <dbReference type="SAM" id="Phobius"/>
    </source>
</evidence>
<dbReference type="RefSeq" id="WP_286354300.1">
    <property type="nucleotide sequence ID" value="NZ_AP027079.1"/>
</dbReference>
<accession>A0ABM8DU62</accession>
<gene>
    <name evidence="2" type="ORF">GETHOR_26850</name>
</gene>
<dbReference type="Proteomes" id="UP001242010">
    <property type="component" value="Chromosome"/>
</dbReference>